<gene>
    <name evidence="11" type="ORF">GCM10007875_16440</name>
</gene>
<evidence type="ECO:0000256" key="5">
    <source>
        <dbReference type="ARBA" id="ARBA00022729"/>
    </source>
</evidence>
<dbReference type="InterPro" id="IPR010131">
    <property type="entry name" value="MdtP/NodT-like"/>
</dbReference>
<dbReference type="Pfam" id="PF02321">
    <property type="entry name" value="OEP"/>
    <property type="match status" value="2"/>
</dbReference>
<dbReference type="RefSeq" id="WP_284281177.1">
    <property type="nucleotide sequence ID" value="NZ_BSOJ01000015.1"/>
</dbReference>
<feature type="coiled-coil region" evidence="10">
    <location>
        <begin position="397"/>
        <end position="424"/>
    </location>
</feature>
<dbReference type="SUPFAM" id="SSF56954">
    <property type="entry name" value="Outer membrane efflux proteins (OEP)"/>
    <property type="match status" value="1"/>
</dbReference>
<dbReference type="Gene3D" id="1.20.1600.10">
    <property type="entry name" value="Outer membrane efflux proteins (OEP)"/>
    <property type="match status" value="1"/>
</dbReference>
<accession>A0ABQ5YUW0</accession>
<keyword evidence="5" id="KW-0732">Signal</keyword>
<evidence type="ECO:0000256" key="9">
    <source>
        <dbReference type="RuleBase" id="RU362097"/>
    </source>
</evidence>
<evidence type="ECO:0000256" key="10">
    <source>
        <dbReference type="SAM" id="Coils"/>
    </source>
</evidence>
<comment type="subcellular location">
    <subcellularLocation>
        <location evidence="9">Cell membrane</location>
        <topology evidence="9">Lipid-anchor</topology>
    </subcellularLocation>
    <subcellularLocation>
        <location evidence="1">Membrane</location>
    </subcellularLocation>
</comment>
<comment type="caution">
    <text evidence="11">The sequence shown here is derived from an EMBL/GenBank/DDBJ whole genome shotgun (WGS) entry which is preliminary data.</text>
</comment>
<evidence type="ECO:0000313" key="11">
    <source>
        <dbReference type="EMBL" id="GLR26554.1"/>
    </source>
</evidence>
<keyword evidence="7 9" id="KW-0564">Palmitate</keyword>
<evidence type="ECO:0000256" key="8">
    <source>
        <dbReference type="ARBA" id="ARBA00023288"/>
    </source>
</evidence>
<proteinExistence type="inferred from homology"/>
<dbReference type="Proteomes" id="UP001156664">
    <property type="component" value="Unassembled WGS sequence"/>
</dbReference>
<organism evidence="11 12">
    <name type="scientific">Limnobacter litoralis</name>
    <dbReference type="NCBI Taxonomy" id="481366"/>
    <lineage>
        <taxon>Bacteria</taxon>
        <taxon>Pseudomonadati</taxon>
        <taxon>Pseudomonadota</taxon>
        <taxon>Betaproteobacteria</taxon>
        <taxon>Burkholderiales</taxon>
        <taxon>Burkholderiaceae</taxon>
        <taxon>Limnobacter</taxon>
    </lineage>
</organism>
<keyword evidence="10" id="KW-0175">Coiled coil</keyword>
<sequence>MVAAITASVAVLALQGCAIAPKGVGDYNLNKMPNWLQSHNEPLKSAPPIEFKQTKWWQAVHDPILSELIDQALKDNASLRAADARTRAAMAQIGVLHADELPQVGTHLDLNKQKLSKNYYVPPPFSGVSMEQGVATLNLGWNIDLWGRQAKAIEAVEGQVKAAEAERAMVALKLSTDIAKVYVQIRWVGAYIDQLQAIKALNEQMVNLQKTRLDLGLDNGNGLDRANDALAQTELLLNQAEGQKARYIAATESLVGDTAVVEKAVAALPKTLPDPILNYSPEQPIALSLLARRPDLVGQRFMVQSAAAEVDTTRLAALPNINLNGYIGNQSIGWSKLTEPDSRVSLLGGVVDFPIFDGGKVKFATAEKKAKFDELKAQYEGSITSAAQQVISEVILLKQLNEEIQSQEARTASLENLTKRARQRRELGIDSSMPAIEAELALRTQQTRLLQTKLQALGNQVDLVEALGGGYENKDVLTELSSANTQTKQ</sequence>
<comment type="similarity">
    <text evidence="2 9">Belongs to the outer membrane factor (OMF) (TC 1.B.17) family.</text>
</comment>
<keyword evidence="3 9" id="KW-1134">Transmembrane beta strand</keyword>
<feature type="coiled-coil region" evidence="10">
    <location>
        <begin position="191"/>
        <end position="243"/>
    </location>
</feature>
<dbReference type="NCBIfam" id="TIGR01845">
    <property type="entry name" value="outer_NodT"/>
    <property type="match status" value="1"/>
</dbReference>
<evidence type="ECO:0000313" key="12">
    <source>
        <dbReference type="Proteomes" id="UP001156664"/>
    </source>
</evidence>
<evidence type="ECO:0000256" key="2">
    <source>
        <dbReference type="ARBA" id="ARBA00007613"/>
    </source>
</evidence>
<dbReference type="EMBL" id="BSOJ01000015">
    <property type="protein sequence ID" value="GLR26554.1"/>
    <property type="molecule type" value="Genomic_DNA"/>
</dbReference>
<evidence type="ECO:0000256" key="3">
    <source>
        <dbReference type="ARBA" id="ARBA00022452"/>
    </source>
</evidence>
<keyword evidence="12" id="KW-1185">Reference proteome</keyword>
<dbReference type="PANTHER" id="PTHR30203">
    <property type="entry name" value="OUTER MEMBRANE CATION EFFLUX PROTEIN"/>
    <property type="match status" value="1"/>
</dbReference>
<evidence type="ECO:0000256" key="7">
    <source>
        <dbReference type="ARBA" id="ARBA00023139"/>
    </source>
</evidence>
<keyword evidence="8 9" id="KW-0449">Lipoprotein</keyword>
<dbReference type="InterPro" id="IPR003423">
    <property type="entry name" value="OMP_efflux"/>
</dbReference>
<evidence type="ECO:0000256" key="4">
    <source>
        <dbReference type="ARBA" id="ARBA00022692"/>
    </source>
</evidence>
<keyword evidence="6 9" id="KW-0472">Membrane</keyword>
<keyword evidence="4 9" id="KW-0812">Transmembrane</keyword>
<reference evidence="12" key="1">
    <citation type="journal article" date="2019" name="Int. J. Syst. Evol. Microbiol.">
        <title>The Global Catalogue of Microorganisms (GCM) 10K type strain sequencing project: providing services to taxonomists for standard genome sequencing and annotation.</title>
        <authorList>
            <consortium name="The Broad Institute Genomics Platform"/>
            <consortium name="The Broad Institute Genome Sequencing Center for Infectious Disease"/>
            <person name="Wu L."/>
            <person name="Ma J."/>
        </authorList>
    </citation>
    <scope>NUCLEOTIDE SEQUENCE [LARGE SCALE GENOMIC DNA]</scope>
    <source>
        <strain evidence="12">NBRC 105857</strain>
    </source>
</reference>
<dbReference type="PANTHER" id="PTHR30203:SF20">
    <property type="entry name" value="MULTIDRUG RESISTANCE OUTER MEMBRANE PROTEIN MDTP-RELATED"/>
    <property type="match status" value="1"/>
</dbReference>
<protein>
    <submittedName>
        <fullName evidence="11">Outer membrane protein</fullName>
    </submittedName>
</protein>
<evidence type="ECO:0000256" key="6">
    <source>
        <dbReference type="ARBA" id="ARBA00023136"/>
    </source>
</evidence>
<dbReference type="Gene3D" id="2.20.200.10">
    <property type="entry name" value="Outer membrane efflux proteins (OEP)"/>
    <property type="match status" value="1"/>
</dbReference>
<name>A0ABQ5YUW0_9BURK</name>
<evidence type="ECO:0000256" key="1">
    <source>
        <dbReference type="ARBA" id="ARBA00004370"/>
    </source>
</evidence>